<dbReference type="EMBL" id="CP096034">
    <property type="protein sequence ID" value="UPM56192.1"/>
    <property type="molecule type" value="Genomic_DNA"/>
</dbReference>
<sequence length="302" mass="32811">MIKSIYKTTLALSILTGGLLYGNTTPSSNKTVEAATISGTVTASVLNVRSGPSTSYKVIGTLKKGAKVTITSISGSWYKIKSGTKIGWVSSKYIKKAPITVSATTVNKMKTLGTSKQLIIVSAENESTRNVLIETFEKSGTSWKKLHTYSGVIGKNGMISSKQEGDYETPEGKYTITTAFGRYSNPGTKMTYRKITANDVFVDDSNSKLYNTWQLASENNGRWKTAEKMNISQYDYGFVINYNTARTPGKGSAIFFHVAGASGYTAGCTATSKTNVISILKWLDPAKKPLIIQTPLNKLTQY</sequence>
<reference evidence="4 5" key="1">
    <citation type="submission" date="2022-04" db="EMBL/GenBank/DDBJ databases">
        <title>Mechanism of arsenic methylation and mitigation arsenic toxicity by Bacillus sp. LH14 from an Arsenic-Contaminated Paddy Soil.</title>
        <authorList>
            <person name="Wang D."/>
        </authorList>
    </citation>
    <scope>NUCLEOTIDE SEQUENCE [LARGE SCALE GENOMIC DNA]</scope>
    <source>
        <strain evidence="4 5">LH14</strain>
    </source>
</reference>
<dbReference type="Gene3D" id="2.30.30.40">
    <property type="entry name" value="SH3 Domains"/>
    <property type="match status" value="1"/>
</dbReference>
<organism evidence="4 5">
    <name type="scientific">Gottfriedia acidiceleris</name>
    <dbReference type="NCBI Taxonomy" id="371036"/>
    <lineage>
        <taxon>Bacteria</taxon>
        <taxon>Bacillati</taxon>
        <taxon>Bacillota</taxon>
        <taxon>Bacilli</taxon>
        <taxon>Bacillales</taxon>
        <taxon>Bacillaceae</taxon>
        <taxon>Gottfriedia</taxon>
    </lineage>
</organism>
<dbReference type="InterPro" id="IPR005490">
    <property type="entry name" value="LD_TPept_cat_dom"/>
</dbReference>
<feature type="domain" description="SH3b" evidence="2">
    <location>
        <begin position="36"/>
        <end position="98"/>
    </location>
</feature>
<dbReference type="Proteomes" id="UP000830639">
    <property type="component" value="Chromosome"/>
</dbReference>
<keyword evidence="1" id="KW-0133">Cell shape</keyword>
<feature type="active site" description="Proton donor/acceptor" evidence="1">
    <location>
        <position position="257"/>
    </location>
</feature>
<dbReference type="PROSITE" id="PS51781">
    <property type="entry name" value="SH3B"/>
    <property type="match status" value="1"/>
</dbReference>
<dbReference type="Pfam" id="PF03734">
    <property type="entry name" value="YkuD"/>
    <property type="match status" value="1"/>
</dbReference>
<evidence type="ECO:0000259" key="2">
    <source>
        <dbReference type="PROSITE" id="PS51781"/>
    </source>
</evidence>
<proteinExistence type="predicted"/>
<evidence type="ECO:0000313" key="5">
    <source>
        <dbReference type="Proteomes" id="UP000830639"/>
    </source>
</evidence>
<dbReference type="InterPro" id="IPR003646">
    <property type="entry name" value="SH3-like_bac-type"/>
</dbReference>
<dbReference type="PANTHER" id="PTHR38589:SF1">
    <property type="entry name" value="BLR0621 PROTEIN"/>
    <property type="match status" value="1"/>
</dbReference>
<protein>
    <submittedName>
        <fullName evidence="4">SH3 domain-containing protein</fullName>
    </submittedName>
</protein>
<name>A0ABY4JU91_9BACI</name>
<keyword evidence="1" id="KW-0961">Cell wall biogenesis/degradation</keyword>
<keyword evidence="5" id="KW-1185">Reference proteome</keyword>
<feature type="domain" description="L,D-TPase catalytic" evidence="3">
    <location>
        <begin position="119"/>
        <end position="293"/>
    </location>
</feature>
<evidence type="ECO:0000259" key="3">
    <source>
        <dbReference type="PROSITE" id="PS52029"/>
    </source>
</evidence>
<evidence type="ECO:0000313" key="4">
    <source>
        <dbReference type="EMBL" id="UPM56192.1"/>
    </source>
</evidence>
<keyword evidence="1" id="KW-0573">Peptidoglycan synthesis</keyword>
<dbReference type="RefSeq" id="WP_248269103.1">
    <property type="nucleotide sequence ID" value="NZ_CP096034.1"/>
</dbReference>
<comment type="pathway">
    <text evidence="1">Cell wall biogenesis; peptidoglycan biosynthesis.</text>
</comment>
<dbReference type="PANTHER" id="PTHR38589">
    <property type="entry name" value="BLR0621 PROTEIN"/>
    <property type="match status" value="1"/>
</dbReference>
<feature type="active site" description="Nucleophile" evidence="1">
    <location>
        <position position="268"/>
    </location>
</feature>
<evidence type="ECO:0000256" key="1">
    <source>
        <dbReference type="PROSITE-ProRule" id="PRU01373"/>
    </source>
</evidence>
<gene>
    <name evidence="4" type="ORF">MY490_10305</name>
</gene>
<dbReference type="SMART" id="SM00287">
    <property type="entry name" value="SH3b"/>
    <property type="match status" value="1"/>
</dbReference>
<dbReference type="PROSITE" id="PS52029">
    <property type="entry name" value="LD_TPASE"/>
    <property type="match status" value="1"/>
</dbReference>
<accession>A0ABY4JU91</accession>
<dbReference type="Pfam" id="PF08239">
    <property type="entry name" value="SH3_3"/>
    <property type="match status" value="1"/>
</dbReference>